<keyword evidence="1" id="KW-0472">Membrane</keyword>
<feature type="transmembrane region" description="Helical" evidence="1">
    <location>
        <begin position="6"/>
        <end position="27"/>
    </location>
</feature>
<comment type="caution">
    <text evidence="2">The sequence shown here is derived from an EMBL/GenBank/DDBJ whole genome shotgun (WGS) entry which is preliminary data.</text>
</comment>
<evidence type="ECO:0000256" key="1">
    <source>
        <dbReference type="SAM" id="Phobius"/>
    </source>
</evidence>
<evidence type="ECO:0000313" key="2">
    <source>
        <dbReference type="EMBL" id="OYR20685.1"/>
    </source>
</evidence>
<keyword evidence="1" id="KW-0812">Transmembrane</keyword>
<name>A0A256G0Q3_9HYPH</name>
<evidence type="ECO:0000313" key="3">
    <source>
        <dbReference type="Proteomes" id="UP000215590"/>
    </source>
</evidence>
<keyword evidence="3" id="KW-1185">Reference proteome</keyword>
<reference evidence="2 3" key="1">
    <citation type="submission" date="2017-07" db="EMBL/GenBank/DDBJ databases">
        <title>Phylogenetic study on the rhizospheric bacterium Ochrobactrum sp. A44.</title>
        <authorList>
            <person name="Krzyzanowska D.M."/>
            <person name="Ossowicki A."/>
            <person name="Rajewska M."/>
            <person name="Maciag T."/>
            <person name="Kaczynski Z."/>
            <person name="Czerwicka M."/>
            <person name="Jafra S."/>
        </authorList>
    </citation>
    <scope>NUCLEOTIDE SEQUENCE [LARGE SCALE GENOMIC DNA]</scope>
    <source>
        <strain evidence="2 3">DSM 7216</strain>
    </source>
</reference>
<dbReference type="Proteomes" id="UP000215590">
    <property type="component" value="Unassembled WGS sequence"/>
</dbReference>
<organism evidence="2 3">
    <name type="scientific">Brucella thiophenivorans</name>
    <dbReference type="NCBI Taxonomy" id="571255"/>
    <lineage>
        <taxon>Bacteria</taxon>
        <taxon>Pseudomonadati</taxon>
        <taxon>Pseudomonadota</taxon>
        <taxon>Alphaproteobacteria</taxon>
        <taxon>Hyphomicrobiales</taxon>
        <taxon>Brucellaceae</taxon>
        <taxon>Brucella/Ochrobactrum group</taxon>
        <taxon>Brucella</taxon>
    </lineage>
</organism>
<accession>A0A256G0Q3</accession>
<proteinExistence type="predicted"/>
<gene>
    <name evidence="2" type="ORF">CEV31_0968</name>
</gene>
<dbReference type="EMBL" id="NNRJ01000014">
    <property type="protein sequence ID" value="OYR20685.1"/>
    <property type="molecule type" value="Genomic_DNA"/>
</dbReference>
<protein>
    <submittedName>
        <fullName evidence="2">Uncharacterized protein</fullName>
    </submittedName>
</protein>
<sequence length="51" mass="6137">MRRLTALVLIEVVFDADVLMLLFYAHLVRKPFHTLRDALMLMLRAWHRSEQ</sequence>
<keyword evidence="1" id="KW-1133">Transmembrane helix</keyword>
<dbReference type="AlphaFoldDB" id="A0A256G0Q3"/>